<dbReference type="Pfam" id="PF22766">
    <property type="entry name" value="ZW10_C2"/>
    <property type="match status" value="1"/>
</dbReference>
<name>A0A1I8BG21_MELHA</name>
<dbReference type="Pfam" id="PF20666">
    <property type="entry name" value="ZW10_C"/>
    <property type="match status" value="1"/>
</dbReference>
<reference evidence="4" key="1">
    <citation type="submission" date="2016-11" db="UniProtKB">
        <authorList>
            <consortium name="WormBaseParasite"/>
        </authorList>
    </citation>
    <scope>IDENTIFICATION</scope>
</reference>
<dbReference type="InterPro" id="IPR048343">
    <property type="entry name" value="ZW10_C"/>
</dbReference>
<dbReference type="Proteomes" id="UP000095281">
    <property type="component" value="Unplaced"/>
</dbReference>
<protein>
    <submittedName>
        <fullName evidence="4">Centromere/kinetochore protein zw10 homolog</fullName>
    </submittedName>
</protein>
<evidence type="ECO:0000259" key="1">
    <source>
        <dbReference type="Pfam" id="PF20666"/>
    </source>
</evidence>
<accession>A0A1I8BG21</accession>
<evidence type="ECO:0000313" key="4">
    <source>
        <dbReference type="WBParaSite" id="MhA1_Contig215.frz3.gene6"/>
    </source>
</evidence>
<organism evidence="3 4">
    <name type="scientific">Meloidogyne hapla</name>
    <name type="common">Root-knot nematode worm</name>
    <dbReference type="NCBI Taxonomy" id="6305"/>
    <lineage>
        <taxon>Eukaryota</taxon>
        <taxon>Metazoa</taxon>
        <taxon>Ecdysozoa</taxon>
        <taxon>Nematoda</taxon>
        <taxon>Chromadorea</taxon>
        <taxon>Rhabditida</taxon>
        <taxon>Tylenchina</taxon>
        <taxon>Tylenchomorpha</taxon>
        <taxon>Tylenchoidea</taxon>
        <taxon>Meloidogynidae</taxon>
        <taxon>Meloidogyninae</taxon>
        <taxon>Meloidogyne</taxon>
    </lineage>
</organism>
<evidence type="ECO:0000259" key="2">
    <source>
        <dbReference type="Pfam" id="PF22766"/>
    </source>
</evidence>
<sequence length="748" mass="85313">MDRETKELSEQISKLTNEIAKDFEMKYRDFIPDFLVLADCQDKIKQSISYGNEQLKLLEEQVSAVEKALENAKNDCPTAKKDIIQDFLNRLSILSEIEKCLTALSLLPTDSLALDLLSNVRMILRLEELAKALDSETTDNLEAVNERILPLLFVEIQTRKAEIIQQLDEFFNSFLKFKDNERVSPPTIVMSIFCPQTKSASDNFSAMLLLGMFDAHIDSFVDSVWEQFCMKLIYSDEKIDQIIKITKDKFSEHSMNFEVKKDVSTTKKPNPKDVFSALTLFFEGLHQALGGIRVEGRSFTDFFGECISTRLISAIEKGCLNPAIPFEKDKATTVYAELNTLITDFLQFMKEKAFFTPSADDLFENFFNSFDRITIDRRCHHYITTARELIKKPYVDLIEVGSSIDDSEEGAAEIVAKMNDRLKITSEQPDHSKDLHWDKDHTKIYQFHKCKISVSTFDLVNLVMEILHSAADSATDPEACRLVNTARNVLDMFVNTASDYHMRALTSVPQIAAVFFNNCHYICHRLMTLPVDIMQSLLKISKISQENCSFADMFTELRTLGAKTLEIHIIHSRRSISSTIGESDIFSHLRDDKAHKTCIKVLQSCILQIQQISNVWVEVMPKFVLAQSIGAIISHLLAILADFILSKEDIASMDAEIIADLLESLIDECKKILTINDKPMIQKVCEESYYMLNEIIFCLKSSLSEIGHRWCEGKGPLANWLNAHQVKQLIRTLFQNTEKRAQLLAQIN</sequence>
<dbReference type="GO" id="GO:0005737">
    <property type="term" value="C:cytoplasm"/>
    <property type="evidence" value="ECO:0007669"/>
    <property type="project" value="GOC"/>
</dbReference>
<dbReference type="GO" id="GO:1990423">
    <property type="term" value="C:RZZ complex"/>
    <property type="evidence" value="ECO:0007669"/>
    <property type="project" value="TreeGrafter"/>
</dbReference>
<dbReference type="Gene3D" id="1.10.357.150">
    <property type="match status" value="1"/>
</dbReference>
<dbReference type="PANTHER" id="PTHR12205:SF0">
    <property type="entry name" value="CENTROMERE_KINETOCHORE PROTEIN ZW10 HOMOLOG"/>
    <property type="match status" value="1"/>
</dbReference>
<evidence type="ECO:0000313" key="3">
    <source>
        <dbReference type="Proteomes" id="UP000095281"/>
    </source>
</evidence>
<proteinExistence type="predicted"/>
<feature type="domain" description="Centromere/kinetochore protein zw10 C-terminal" evidence="1">
    <location>
        <begin position="446"/>
        <end position="576"/>
    </location>
</feature>
<dbReference type="InterPro" id="IPR046362">
    <property type="entry name" value="Zw10/DSL1_C_sf"/>
</dbReference>
<dbReference type="AlphaFoldDB" id="A0A1I8BG21"/>
<keyword evidence="3" id="KW-1185">Reference proteome</keyword>
<feature type="domain" description="ZW10 C-terminal helical" evidence="2">
    <location>
        <begin position="600"/>
        <end position="747"/>
    </location>
</feature>
<dbReference type="GO" id="GO:0007094">
    <property type="term" value="P:mitotic spindle assembly checkpoint signaling"/>
    <property type="evidence" value="ECO:0007669"/>
    <property type="project" value="TreeGrafter"/>
</dbReference>
<dbReference type="InterPro" id="IPR055148">
    <property type="entry name" value="ZW10_C_2"/>
</dbReference>
<dbReference type="OMA" id="HHLLTMG"/>
<dbReference type="GO" id="GO:0006888">
    <property type="term" value="P:endoplasmic reticulum to Golgi vesicle-mediated transport"/>
    <property type="evidence" value="ECO:0007669"/>
    <property type="project" value="TreeGrafter"/>
</dbReference>
<dbReference type="PANTHER" id="PTHR12205">
    <property type="entry name" value="CENTROMERE/KINETOCHORE PROTEIN ZW10"/>
    <property type="match status" value="1"/>
</dbReference>
<dbReference type="WBParaSite" id="MhA1_Contig215.frz3.gene6">
    <property type="protein sequence ID" value="MhA1_Contig215.frz3.gene6"/>
    <property type="gene ID" value="MhA1_Contig215.frz3.gene6"/>
</dbReference>